<dbReference type="Proteomes" id="UP001304300">
    <property type="component" value="Chromosome"/>
</dbReference>
<evidence type="ECO:0000313" key="4">
    <source>
        <dbReference type="Proteomes" id="UP001304300"/>
    </source>
</evidence>
<evidence type="ECO:0000256" key="2">
    <source>
        <dbReference type="ARBA" id="ARBA00022679"/>
    </source>
</evidence>
<organism evidence="3 4">
    <name type="scientific">Rubellicoccus peritrichatus</name>
    <dbReference type="NCBI Taxonomy" id="3080537"/>
    <lineage>
        <taxon>Bacteria</taxon>
        <taxon>Pseudomonadati</taxon>
        <taxon>Verrucomicrobiota</taxon>
        <taxon>Opitutia</taxon>
        <taxon>Puniceicoccales</taxon>
        <taxon>Cerasicoccaceae</taxon>
        <taxon>Rubellicoccus</taxon>
    </lineage>
</organism>
<keyword evidence="4" id="KW-1185">Reference proteome</keyword>
<dbReference type="RefSeq" id="WP_317832412.1">
    <property type="nucleotide sequence ID" value="NZ_CP136920.1"/>
</dbReference>
<dbReference type="GO" id="GO:0005829">
    <property type="term" value="C:cytosol"/>
    <property type="evidence" value="ECO:0007669"/>
    <property type="project" value="TreeGrafter"/>
</dbReference>
<accession>A0AAQ3L744</accession>
<dbReference type="PANTHER" id="PTHR30160:SF1">
    <property type="entry name" value="LIPOPOLYSACCHARIDE 1,2-N-ACETYLGLUCOSAMINETRANSFERASE-RELATED"/>
    <property type="match status" value="1"/>
</dbReference>
<keyword evidence="1" id="KW-0328">Glycosyltransferase</keyword>
<dbReference type="InterPro" id="IPR002201">
    <property type="entry name" value="Glyco_trans_9"/>
</dbReference>
<dbReference type="GO" id="GO:0008713">
    <property type="term" value="F:ADP-heptose-lipopolysaccharide heptosyltransferase activity"/>
    <property type="evidence" value="ECO:0007669"/>
    <property type="project" value="TreeGrafter"/>
</dbReference>
<dbReference type="KEGG" id="puo:RZN69_16680"/>
<proteinExistence type="predicted"/>
<reference evidence="3 4" key="1">
    <citation type="submission" date="2023-10" db="EMBL/GenBank/DDBJ databases">
        <title>Rubellicoccus peritrichatus gen. nov., sp. nov., isolated from an algae of coral reef tank.</title>
        <authorList>
            <person name="Luo J."/>
        </authorList>
    </citation>
    <scope>NUCLEOTIDE SEQUENCE [LARGE SCALE GENOMIC DNA]</scope>
    <source>
        <strain evidence="3 4">CR14</strain>
    </source>
</reference>
<evidence type="ECO:0000313" key="3">
    <source>
        <dbReference type="EMBL" id="WOO40256.1"/>
    </source>
</evidence>
<dbReference type="Gene3D" id="3.40.50.2000">
    <property type="entry name" value="Glycogen Phosphorylase B"/>
    <property type="match status" value="2"/>
</dbReference>
<dbReference type="GO" id="GO:0009244">
    <property type="term" value="P:lipopolysaccharide core region biosynthetic process"/>
    <property type="evidence" value="ECO:0007669"/>
    <property type="project" value="TreeGrafter"/>
</dbReference>
<dbReference type="Pfam" id="PF01075">
    <property type="entry name" value="Glyco_transf_9"/>
    <property type="match status" value="1"/>
</dbReference>
<gene>
    <name evidence="3" type="ORF">RZN69_16680</name>
</gene>
<evidence type="ECO:0000256" key="1">
    <source>
        <dbReference type="ARBA" id="ARBA00022676"/>
    </source>
</evidence>
<keyword evidence="2" id="KW-0808">Transferase</keyword>
<dbReference type="AlphaFoldDB" id="A0AAQ3L744"/>
<sequence length="343" mass="37437">MPSILVIKPSSLGDITHALQVVESLRRQMPDVKITWVVRDTFAQLVEACETVDEVLVFERKSGLSAFRRLLAEIKSRHFDWVLDMQGLARSGLMAMAADCPRANKLGRSDARELSGFAYGRKVPLPPLIKAPAELEHPAEALDSEGEYHPSGAEQGGANAHAVDILLEFLPALGLEKRIDGELSFKARDVGRSLDRHEGAVVLFPSSRRAEKEWPFFKELASTLVLEDGLNLVWSDSKTIPAPDLPQDHFTDLSGKTSLMDMVELIQRASIVVCNDSGPMHLAAAMGKKIVAVFGPTNPERFGPYPLTAPGHFVLTAPGCDLQQLSVERVASVVRKALVGSQC</sequence>
<dbReference type="EMBL" id="CP136920">
    <property type="protein sequence ID" value="WOO40256.1"/>
    <property type="molecule type" value="Genomic_DNA"/>
</dbReference>
<dbReference type="CDD" id="cd03789">
    <property type="entry name" value="GT9_LPS_heptosyltransferase"/>
    <property type="match status" value="1"/>
</dbReference>
<dbReference type="SUPFAM" id="SSF53756">
    <property type="entry name" value="UDP-Glycosyltransferase/glycogen phosphorylase"/>
    <property type="match status" value="1"/>
</dbReference>
<name>A0AAQ3L744_9BACT</name>
<protein>
    <submittedName>
        <fullName evidence="3">Glycosyltransferase family 9 protein</fullName>
    </submittedName>
</protein>
<dbReference type="PANTHER" id="PTHR30160">
    <property type="entry name" value="TETRAACYLDISACCHARIDE 4'-KINASE-RELATED"/>
    <property type="match status" value="1"/>
</dbReference>
<dbReference type="InterPro" id="IPR051199">
    <property type="entry name" value="LPS_LOS_Heptosyltrfase"/>
</dbReference>